<dbReference type="GeneID" id="89955808"/>
<dbReference type="InterPro" id="IPR052000">
    <property type="entry name" value="ETFRF1"/>
</dbReference>
<gene>
    <name evidence="2" type="ORF">ATC70_012122</name>
</gene>
<comment type="similarity">
    <text evidence="1">Belongs to the complex I LYR family.</text>
</comment>
<accession>A0AAN7DQF8</accession>
<sequence>MSSNLRPQVIALYKQLVYLGREYPAGYADFFRPKLKAAFLKKRELTNEQEILKSIKFGEYIIKELEMMYYLRKYRTLRKRYNDNQ</sequence>
<dbReference type="GO" id="GO:0090324">
    <property type="term" value="P:negative regulation of oxidative phosphorylation"/>
    <property type="evidence" value="ECO:0007669"/>
    <property type="project" value="InterPro"/>
</dbReference>
<evidence type="ECO:0000313" key="2">
    <source>
        <dbReference type="EMBL" id="KAK4521506.1"/>
    </source>
</evidence>
<dbReference type="Pfam" id="PF13233">
    <property type="entry name" value="Complex1_LYR_2"/>
    <property type="match status" value="1"/>
</dbReference>
<dbReference type="RefSeq" id="XP_064688172.1">
    <property type="nucleotide sequence ID" value="XM_064831304.1"/>
</dbReference>
<dbReference type="PANTHER" id="PTHR21024">
    <property type="entry name" value="GROWTH HORMONE-INDUCIBLE SOLUBLE PROTEIN-RELATED"/>
    <property type="match status" value="1"/>
</dbReference>
<organism evidence="2 3">
    <name type="scientific">Mucor velutinosus</name>
    <dbReference type="NCBI Taxonomy" id="708070"/>
    <lineage>
        <taxon>Eukaryota</taxon>
        <taxon>Fungi</taxon>
        <taxon>Fungi incertae sedis</taxon>
        <taxon>Mucoromycota</taxon>
        <taxon>Mucoromycotina</taxon>
        <taxon>Mucoromycetes</taxon>
        <taxon>Mucorales</taxon>
        <taxon>Mucorineae</taxon>
        <taxon>Mucoraceae</taxon>
        <taxon>Mucor</taxon>
    </lineage>
</organism>
<dbReference type="GO" id="GO:0005739">
    <property type="term" value="C:mitochondrion"/>
    <property type="evidence" value="ECO:0007669"/>
    <property type="project" value="TreeGrafter"/>
</dbReference>
<dbReference type="PANTHER" id="PTHR21024:SF0">
    <property type="entry name" value="ELECTRON TRANSFER FLAVOPROTEIN REGULATORY FACTOR 1"/>
    <property type="match status" value="1"/>
</dbReference>
<name>A0AAN7DQF8_9FUNG</name>
<reference evidence="2 3" key="1">
    <citation type="submission" date="2022-11" db="EMBL/GenBank/DDBJ databases">
        <title>Mucor velutinosus strain NIH1002 WGS.</title>
        <authorList>
            <person name="Subramanian P."/>
            <person name="Mullikin J.C."/>
            <person name="Segre J.A."/>
            <person name="Zelazny A.M."/>
        </authorList>
    </citation>
    <scope>NUCLEOTIDE SEQUENCE [LARGE SCALE GENOMIC DNA]</scope>
    <source>
        <strain evidence="2 3">NIH1002</strain>
    </source>
</reference>
<dbReference type="Proteomes" id="UP001304243">
    <property type="component" value="Unassembled WGS sequence"/>
</dbReference>
<dbReference type="CDD" id="cd20265">
    <property type="entry name" value="Complex1_LYR_ETFRF1_LYRM5"/>
    <property type="match status" value="1"/>
</dbReference>
<evidence type="ECO:0000313" key="3">
    <source>
        <dbReference type="Proteomes" id="UP001304243"/>
    </source>
</evidence>
<dbReference type="GO" id="GO:0022904">
    <property type="term" value="P:respiratory electron transport chain"/>
    <property type="evidence" value="ECO:0007669"/>
    <property type="project" value="TreeGrafter"/>
</dbReference>
<comment type="caution">
    <text evidence="2">The sequence shown here is derived from an EMBL/GenBank/DDBJ whole genome shotgun (WGS) entry which is preliminary data.</text>
</comment>
<dbReference type="InterPro" id="IPR045296">
    <property type="entry name" value="Complex1_LYR_ETFRF1_LYRM5"/>
</dbReference>
<proteinExistence type="inferred from homology"/>
<dbReference type="AlphaFoldDB" id="A0AAN7DQF8"/>
<evidence type="ECO:0000256" key="1">
    <source>
        <dbReference type="ARBA" id="ARBA00009508"/>
    </source>
</evidence>
<protein>
    <submittedName>
        <fullName evidence="2">Uncharacterized protein</fullName>
    </submittedName>
</protein>
<keyword evidence="3" id="KW-1185">Reference proteome</keyword>
<dbReference type="EMBL" id="JASEJX010000004">
    <property type="protein sequence ID" value="KAK4521506.1"/>
    <property type="molecule type" value="Genomic_DNA"/>
</dbReference>